<dbReference type="Proteomes" id="UP000729357">
    <property type="component" value="Unassembled WGS sequence"/>
</dbReference>
<evidence type="ECO:0000313" key="1">
    <source>
        <dbReference type="EMBL" id="KAG9987367.1"/>
    </source>
</evidence>
<evidence type="ECO:0000313" key="2">
    <source>
        <dbReference type="Proteomes" id="UP000729357"/>
    </source>
</evidence>
<keyword evidence="2" id="KW-1185">Reference proteome</keyword>
<organism evidence="1 2">
    <name type="scientific">Aureobasidium melanogenum</name>
    <name type="common">Aureobasidium pullulans var. melanogenum</name>
    <dbReference type="NCBI Taxonomy" id="46634"/>
    <lineage>
        <taxon>Eukaryota</taxon>
        <taxon>Fungi</taxon>
        <taxon>Dikarya</taxon>
        <taxon>Ascomycota</taxon>
        <taxon>Pezizomycotina</taxon>
        <taxon>Dothideomycetes</taxon>
        <taxon>Dothideomycetidae</taxon>
        <taxon>Dothideales</taxon>
        <taxon>Saccotheciaceae</taxon>
        <taxon>Aureobasidium</taxon>
    </lineage>
</organism>
<reference evidence="1" key="2">
    <citation type="submission" date="2021-08" db="EMBL/GenBank/DDBJ databases">
        <authorList>
            <person name="Gostincar C."/>
            <person name="Sun X."/>
            <person name="Song Z."/>
            <person name="Gunde-Cimerman N."/>
        </authorList>
    </citation>
    <scope>NUCLEOTIDE SEQUENCE</scope>
    <source>
        <strain evidence="1">EXF-9298</strain>
    </source>
</reference>
<proteinExistence type="predicted"/>
<reference evidence="1" key="1">
    <citation type="journal article" date="2021" name="J Fungi (Basel)">
        <title>Virulence traits and population genomics of the black yeast Aureobasidium melanogenum.</title>
        <authorList>
            <person name="Cernosa A."/>
            <person name="Sun X."/>
            <person name="Gostincar C."/>
            <person name="Fang C."/>
            <person name="Gunde-Cimerman N."/>
            <person name="Song Z."/>
        </authorList>
    </citation>
    <scope>NUCLEOTIDE SEQUENCE</scope>
    <source>
        <strain evidence="1">EXF-9298</strain>
    </source>
</reference>
<name>A0A9P8FZZ5_AURME</name>
<feature type="non-terminal residue" evidence="1">
    <location>
        <position position="138"/>
    </location>
</feature>
<comment type="caution">
    <text evidence="1">The sequence shown here is derived from an EMBL/GenBank/DDBJ whole genome shotgun (WGS) entry which is preliminary data.</text>
</comment>
<accession>A0A9P8FZZ5</accession>
<protein>
    <submittedName>
        <fullName evidence="1">Uncharacterized protein</fullName>
    </submittedName>
</protein>
<dbReference type="EMBL" id="JAHFXS010000230">
    <property type="protein sequence ID" value="KAG9987367.1"/>
    <property type="molecule type" value="Genomic_DNA"/>
</dbReference>
<sequence length="138" mass="15797">MSLDQPNSRAINDLLLYQNGSPSQYLRNLQNDFRKACDELRVKFAKAGQSNLPDICVFYETEQTPTKRYDDITGTWIPRGPTIMMVDETSASLSNMSHRSQSINANHSDLVKFESVTDPHFELVRDELQDMVDNITRP</sequence>
<gene>
    <name evidence="1" type="ORF">KCU98_g3387</name>
</gene>
<dbReference type="AlphaFoldDB" id="A0A9P8FZZ5"/>